<evidence type="ECO:0000313" key="2">
    <source>
        <dbReference type="EMBL" id="CAK4030810.1"/>
    </source>
</evidence>
<dbReference type="PRINTS" id="PR00081">
    <property type="entry name" value="GDHRDH"/>
</dbReference>
<evidence type="ECO:0008006" key="4">
    <source>
        <dbReference type="Google" id="ProtNLM"/>
    </source>
</evidence>
<sequence>MFSNKFDPNTDVPDLSGKVYVVTGGSAGIGYGICAHLLQHNCAALYLLGNKEEHLQEASEGLKSYGDTSKLHPAQINLADLKDTDQVAKDLSSKLSRLDALILNAGLGVGPYEMSKDGIDTHMQVNVFAQHHLAMTLLPLLLATPSSRLVLQSSSLHAAAPSSSTNFQFLSEINQDLGPLNLYARSKLAQILLVRAFHARKQTSALGLRPNAPPWINATHPGAVSTDQPEQAVEAYGTLGKIGVKAVRPFMKEPLDEGCRSALFAATSAKVDEEKIDGQYLVPDGKVSDVSKQAEDEALGERLWRLTEEILTDRLGRLEYGVSHGGEKIY</sequence>
<accession>A0AAI8Z1B3</accession>
<dbReference type="PANTHER" id="PTHR43157:SF31">
    <property type="entry name" value="PHOSPHATIDYLINOSITOL-GLYCAN BIOSYNTHESIS CLASS F PROTEIN"/>
    <property type="match status" value="1"/>
</dbReference>
<dbReference type="Gene3D" id="3.40.50.720">
    <property type="entry name" value="NAD(P)-binding Rossmann-like Domain"/>
    <property type="match status" value="1"/>
</dbReference>
<name>A0AAI8Z1B3_9PEZI</name>
<reference evidence="2" key="1">
    <citation type="submission" date="2023-11" db="EMBL/GenBank/DDBJ databases">
        <authorList>
            <person name="Alioto T."/>
            <person name="Alioto T."/>
            <person name="Gomez Garrido J."/>
        </authorList>
    </citation>
    <scope>NUCLEOTIDE SEQUENCE</scope>
</reference>
<dbReference type="GO" id="GO:0016491">
    <property type="term" value="F:oxidoreductase activity"/>
    <property type="evidence" value="ECO:0007669"/>
    <property type="project" value="UniProtKB-KW"/>
</dbReference>
<evidence type="ECO:0000256" key="1">
    <source>
        <dbReference type="ARBA" id="ARBA00023002"/>
    </source>
</evidence>
<keyword evidence="3" id="KW-1185">Reference proteome</keyword>
<gene>
    <name evidence="2" type="ORF">LECACI_7A005968</name>
</gene>
<dbReference type="EMBL" id="CAVMBE010000040">
    <property type="protein sequence ID" value="CAK4030810.1"/>
    <property type="molecule type" value="Genomic_DNA"/>
</dbReference>
<evidence type="ECO:0000313" key="3">
    <source>
        <dbReference type="Proteomes" id="UP001296104"/>
    </source>
</evidence>
<comment type="caution">
    <text evidence="2">The sequence shown here is derived from an EMBL/GenBank/DDBJ whole genome shotgun (WGS) entry which is preliminary data.</text>
</comment>
<protein>
    <recommendedName>
        <fullName evidence="4">NAD(P)-binding protein</fullName>
    </recommendedName>
</protein>
<dbReference type="InterPro" id="IPR002347">
    <property type="entry name" value="SDR_fam"/>
</dbReference>
<proteinExistence type="predicted"/>
<dbReference type="Proteomes" id="UP001296104">
    <property type="component" value="Unassembled WGS sequence"/>
</dbReference>
<dbReference type="AlphaFoldDB" id="A0AAI8Z1B3"/>
<dbReference type="Pfam" id="PF00106">
    <property type="entry name" value="adh_short"/>
    <property type="match status" value="1"/>
</dbReference>
<keyword evidence="1" id="KW-0560">Oxidoreductase</keyword>
<dbReference type="SUPFAM" id="SSF51735">
    <property type="entry name" value="NAD(P)-binding Rossmann-fold domains"/>
    <property type="match status" value="1"/>
</dbReference>
<organism evidence="2 3">
    <name type="scientific">Lecanosticta acicola</name>
    <dbReference type="NCBI Taxonomy" id="111012"/>
    <lineage>
        <taxon>Eukaryota</taxon>
        <taxon>Fungi</taxon>
        <taxon>Dikarya</taxon>
        <taxon>Ascomycota</taxon>
        <taxon>Pezizomycotina</taxon>
        <taxon>Dothideomycetes</taxon>
        <taxon>Dothideomycetidae</taxon>
        <taxon>Mycosphaerellales</taxon>
        <taxon>Mycosphaerellaceae</taxon>
        <taxon>Lecanosticta</taxon>
    </lineage>
</organism>
<dbReference type="InterPro" id="IPR036291">
    <property type="entry name" value="NAD(P)-bd_dom_sf"/>
</dbReference>
<dbReference type="PANTHER" id="PTHR43157">
    <property type="entry name" value="PHOSPHATIDYLINOSITOL-GLYCAN BIOSYNTHESIS CLASS F PROTEIN-RELATED"/>
    <property type="match status" value="1"/>
</dbReference>